<keyword evidence="2" id="KW-1185">Reference proteome</keyword>
<dbReference type="HOGENOM" id="CLU_526946_0_0_1"/>
<dbReference type="Proteomes" id="UP000053647">
    <property type="component" value="Unassembled WGS sequence"/>
</dbReference>
<sequence>MPRWTMLHSNPTEGRTFKRPLDVTESGFFWDGVFNGTADTFHHVQLRLLNEEDAYLFSESNITRAWLSVKRRYPLVNAWVDVDDGEPQFVVEEHRLGKLNPNEISFGNVSSLEDAQRRVLEILDGPRPLSNDLLARLYIFRQRDRPDVIHLFSLIAHCVTDGVANLTFVRCFLDTLSSRSEPPISSLEERLSMVIASTDFEPRQPFSAAKQRWRRAIGCVLFQLSTAKRQGGHTLPCRLTHATLRITARSRIALASLSQHQTSAIMTNCRLNNMTFGNAFLPLAQVAMTRVLYRRYLRGEIGEEEWEYRKKQPHISGGPLNLRPYLDQEWLDKGGHGEFLLAISFLLYQLPFMTLGMTTGQRRDELVLCNGAPPFAHLLTFNRFLHRANMVKQQIDRFLYHPLFLEIAGAAHLAQLAITRSTALGWMQSTEEGTTAVEGEVLATVDFPGITWAHWGSTIGNMDHIFPVEYPLGSSNPISPRSNIPHPAKAGYIIPPIPDTSEDEPKISVEYSRIHLHTRPGELYLGAATSRGQLHMSVYYDVNVYEETVVREWLDEVKDAVVWYLGQSHADNGSIRAKM</sequence>
<protein>
    <recommendedName>
        <fullName evidence="3">Diacylglycerol O-acyltransferase</fullName>
    </recommendedName>
</protein>
<dbReference type="InterPro" id="IPR023213">
    <property type="entry name" value="CAT-like_dom_sf"/>
</dbReference>
<name>A0A0C9SSU6_PAXIN</name>
<dbReference type="AlphaFoldDB" id="A0A0C9SSU6"/>
<gene>
    <name evidence="1" type="ORF">PAXINDRAFT_118923</name>
</gene>
<evidence type="ECO:0000313" key="2">
    <source>
        <dbReference type="Proteomes" id="UP000053647"/>
    </source>
</evidence>
<evidence type="ECO:0000313" key="1">
    <source>
        <dbReference type="EMBL" id="KIJ11524.1"/>
    </source>
</evidence>
<dbReference type="EMBL" id="KN819378">
    <property type="protein sequence ID" value="KIJ11524.1"/>
    <property type="molecule type" value="Genomic_DNA"/>
</dbReference>
<reference evidence="1 2" key="1">
    <citation type="submission" date="2014-06" db="EMBL/GenBank/DDBJ databases">
        <authorList>
            <consortium name="DOE Joint Genome Institute"/>
            <person name="Kuo A."/>
            <person name="Kohler A."/>
            <person name="Nagy L.G."/>
            <person name="Floudas D."/>
            <person name="Copeland A."/>
            <person name="Barry K.W."/>
            <person name="Cichocki N."/>
            <person name="Veneault-Fourrey C."/>
            <person name="LaButti K."/>
            <person name="Lindquist E.A."/>
            <person name="Lipzen A."/>
            <person name="Lundell T."/>
            <person name="Morin E."/>
            <person name="Murat C."/>
            <person name="Sun H."/>
            <person name="Tunlid A."/>
            <person name="Henrissat B."/>
            <person name="Grigoriev I.V."/>
            <person name="Hibbett D.S."/>
            <person name="Martin F."/>
            <person name="Nordberg H.P."/>
            <person name="Cantor M.N."/>
            <person name="Hua S.X."/>
        </authorList>
    </citation>
    <scope>NUCLEOTIDE SEQUENCE [LARGE SCALE GENOMIC DNA]</scope>
    <source>
        <strain evidence="1 2">ATCC 200175</strain>
    </source>
</reference>
<organism evidence="1 2">
    <name type="scientific">Paxillus involutus ATCC 200175</name>
    <dbReference type="NCBI Taxonomy" id="664439"/>
    <lineage>
        <taxon>Eukaryota</taxon>
        <taxon>Fungi</taxon>
        <taxon>Dikarya</taxon>
        <taxon>Basidiomycota</taxon>
        <taxon>Agaricomycotina</taxon>
        <taxon>Agaricomycetes</taxon>
        <taxon>Agaricomycetidae</taxon>
        <taxon>Boletales</taxon>
        <taxon>Paxilineae</taxon>
        <taxon>Paxillaceae</taxon>
        <taxon>Paxillus</taxon>
    </lineage>
</organism>
<dbReference type="SUPFAM" id="SSF52777">
    <property type="entry name" value="CoA-dependent acyltransferases"/>
    <property type="match status" value="1"/>
</dbReference>
<accession>A0A0C9SSU6</accession>
<reference evidence="2" key="2">
    <citation type="submission" date="2015-01" db="EMBL/GenBank/DDBJ databases">
        <title>Evolutionary Origins and Diversification of the Mycorrhizal Mutualists.</title>
        <authorList>
            <consortium name="DOE Joint Genome Institute"/>
            <consortium name="Mycorrhizal Genomics Consortium"/>
            <person name="Kohler A."/>
            <person name="Kuo A."/>
            <person name="Nagy L.G."/>
            <person name="Floudas D."/>
            <person name="Copeland A."/>
            <person name="Barry K.W."/>
            <person name="Cichocki N."/>
            <person name="Veneault-Fourrey C."/>
            <person name="LaButti K."/>
            <person name="Lindquist E.A."/>
            <person name="Lipzen A."/>
            <person name="Lundell T."/>
            <person name="Morin E."/>
            <person name="Murat C."/>
            <person name="Riley R."/>
            <person name="Ohm R."/>
            <person name="Sun H."/>
            <person name="Tunlid A."/>
            <person name="Henrissat B."/>
            <person name="Grigoriev I.V."/>
            <person name="Hibbett D.S."/>
            <person name="Martin F."/>
        </authorList>
    </citation>
    <scope>NUCLEOTIDE SEQUENCE [LARGE SCALE GENOMIC DNA]</scope>
    <source>
        <strain evidence="2">ATCC 200175</strain>
    </source>
</reference>
<proteinExistence type="predicted"/>
<evidence type="ECO:0008006" key="3">
    <source>
        <dbReference type="Google" id="ProtNLM"/>
    </source>
</evidence>
<dbReference type="OrthoDB" id="3264185at2759"/>
<dbReference type="Gene3D" id="3.30.559.10">
    <property type="entry name" value="Chloramphenicol acetyltransferase-like domain"/>
    <property type="match status" value="1"/>
</dbReference>